<dbReference type="Proteomes" id="UP000254191">
    <property type="component" value="Unassembled WGS sequence"/>
</dbReference>
<proteinExistence type="predicted"/>
<name>A0A379GIS4_PROMI</name>
<reference evidence="1 2" key="1">
    <citation type="submission" date="2018-06" db="EMBL/GenBank/DDBJ databases">
        <authorList>
            <consortium name="Pathogen Informatics"/>
            <person name="Doyle S."/>
        </authorList>
    </citation>
    <scope>NUCLEOTIDE SEQUENCE [LARGE SCALE GENOMIC DNA]</scope>
    <source>
        <strain evidence="1 2">NCTC11938</strain>
    </source>
</reference>
<gene>
    <name evidence="1" type="ORF">NCTC11938_05191</name>
</gene>
<dbReference type="AlphaFoldDB" id="A0A379GIS4"/>
<evidence type="ECO:0000313" key="1">
    <source>
        <dbReference type="EMBL" id="SUC40889.1"/>
    </source>
</evidence>
<organism evidence="1 2">
    <name type="scientific">Proteus mirabilis</name>
    <dbReference type="NCBI Taxonomy" id="584"/>
    <lineage>
        <taxon>Bacteria</taxon>
        <taxon>Pseudomonadati</taxon>
        <taxon>Pseudomonadota</taxon>
        <taxon>Gammaproteobacteria</taxon>
        <taxon>Enterobacterales</taxon>
        <taxon>Morganellaceae</taxon>
        <taxon>Proteus</taxon>
    </lineage>
</organism>
<dbReference type="EMBL" id="UGTS01000006">
    <property type="protein sequence ID" value="SUC40889.1"/>
    <property type="molecule type" value="Genomic_DNA"/>
</dbReference>
<evidence type="ECO:0000313" key="2">
    <source>
        <dbReference type="Proteomes" id="UP000254191"/>
    </source>
</evidence>
<sequence>MEAENWRLGNNCIEGVKEDVKAKYRALGKLIDEEKKKN</sequence>
<protein>
    <submittedName>
        <fullName evidence="1">Rhs family protein</fullName>
    </submittedName>
</protein>
<accession>A0A379GIS4</accession>